<dbReference type="OrthoDB" id="432234at2759"/>
<dbReference type="Proteomes" id="UP000886523">
    <property type="component" value="Unassembled WGS sequence"/>
</dbReference>
<dbReference type="InterPro" id="IPR051055">
    <property type="entry name" value="PIF1_helicase"/>
</dbReference>
<name>A0A9P6AJT6_9AGAM</name>
<accession>A0A9P6AJT6</accession>
<sequence>MIGCELLVDISEALGIAKESTSPFGNINIIFAGDFCQLPPVKNTRLFSAVNKLTEKPSDSQTEDGQKKTKGKALWLQVTTVVLLIQSMHQAGPENQRFWELLDRLHFGKSEVVLTRPQWHNAPIITSQNAVKDALN</sequence>
<keyword evidence="2" id="KW-1185">Reference proteome</keyword>
<reference evidence="1" key="1">
    <citation type="journal article" date="2020" name="Nat. Commun.">
        <title>Large-scale genome sequencing of mycorrhizal fungi provides insights into the early evolution of symbiotic traits.</title>
        <authorList>
            <person name="Miyauchi S."/>
            <person name="Kiss E."/>
            <person name="Kuo A."/>
            <person name="Drula E."/>
            <person name="Kohler A."/>
            <person name="Sanchez-Garcia M."/>
            <person name="Morin E."/>
            <person name="Andreopoulos B."/>
            <person name="Barry K.W."/>
            <person name="Bonito G."/>
            <person name="Buee M."/>
            <person name="Carver A."/>
            <person name="Chen C."/>
            <person name="Cichocki N."/>
            <person name="Clum A."/>
            <person name="Culley D."/>
            <person name="Crous P.W."/>
            <person name="Fauchery L."/>
            <person name="Girlanda M."/>
            <person name="Hayes R.D."/>
            <person name="Keri Z."/>
            <person name="LaButti K."/>
            <person name="Lipzen A."/>
            <person name="Lombard V."/>
            <person name="Magnuson J."/>
            <person name="Maillard F."/>
            <person name="Murat C."/>
            <person name="Nolan M."/>
            <person name="Ohm R.A."/>
            <person name="Pangilinan J."/>
            <person name="Pereira M.F."/>
            <person name="Perotto S."/>
            <person name="Peter M."/>
            <person name="Pfister S."/>
            <person name="Riley R."/>
            <person name="Sitrit Y."/>
            <person name="Stielow J.B."/>
            <person name="Szollosi G."/>
            <person name="Zifcakova L."/>
            <person name="Stursova M."/>
            <person name="Spatafora J.W."/>
            <person name="Tedersoo L."/>
            <person name="Vaario L.M."/>
            <person name="Yamada A."/>
            <person name="Yan M."/>
            <person name="Wang P."/>
            <person name="Xu J."/>
            <person name="Bruns T."/>
            <person name="Baldrian P."/>
            <person name="Vilgalys R."/>
            <person name="Dunand C."/>
            <person name="Henrissat B."/>
            <person name="Grigoriev I.V."/>
            <person name="Hibbett D."/>
            <person name="Nagy L.G."/>
            <person name="Martin F.M."/>
        </authorList>
    </citation>
    <scope>NUCLEOTIDE SEQUENCE</scope>
    <source>
        <strain evidence="1">UP504</strain>
    </source>
</reference>
<dbReference type="AlphaFoldDB" id="A0A9P6AJT6"/>
<comment type="caution">
    <text evidence="1">The sequence shown here is derived from an EMBL/GenBank/DDBJ whole genome shotgun (WGS) entry which is preliminary data.</text>
</comment>
<dbReference type="PANTHER" id="PTHR47642">
    <property type="entry name" value="ATP-DEPENDENT DNA HELICASE"/>
    <property type="match status" value="1"/>
</dbReference>
<evidence type="ECO:0000313" key="2">
    <source>
        <dbReference type="Proteomes" id="UP000886523"/>
    </source>
</evidence>
<feature type="non-terminal residue" evidence="1">
    <location>
        <position position="136"/>
    </location>
</feature>
<gene>
    <name evidence="1" type="ORF">BS47DRAFT_1249331</name>
</gene>
<protein>
    <recommendedName>
        <fullName evidence="3">DNA helicase</fullName>
    </recommendedName>
</protein>
<dbReference type="Gene3D" id="3.40.50.300">
    <property type="entry name" value="P-loop containing nucleotide triphosphate hydrolases"/>
    <property type="match status" value="1"/>
</dbReference>
<organism evidence="1 2">
    <name type="scientific">Hydnum rufescens UP504</name>
    <dbReference type="NCBI Taxonomy" id="1448309"/>
    <lineage>
        <taxon>Eukaryota</taxon>
        <taxon>Fungi</taxon>
        <taxon>Dikarya</taxon>
        <taxon>Basidiomycota</taxon>
        <taxon>Agaricomycotina</taxon>
        <taxon>Agaricomycetes</taxon>
        <taxon>Cantharellales</taxon>
        <taxon>Hydnaceae</taxon>
        <taxon>Hydnum</taxon>
    </lineage>
</organism>
<evidence type="ECO:0000313" key="1">
    <source>
        <dbReference type="EMBL" id="KAF9506625.1"/>
    </source>
</evidence>
<evidence type="ECO:0008006" key="3">
    <source>
        <dbReference type="Google" id="ProtNLM"/>
    </source>
</evidence>
<dbReference type="InterPro" id="IPR027417">
    <property type="entry name" value="P-loop_NTPase"/>
</dbReference>
<dbReference type="EMBL" id="MU129105">
    <property type="protein sequence ID" value="KAF9506625.1"/>
    <property type="molecule type" value="Genomic_DNA"/>
</dbReference>
<proteinExistence type="predicted"/>